<evidence type="ECO:0000313" key="2">
    <source>
        <dbReference type="EMBL" id="MCH6470031.1"/>
    </source>
</evidence>
<evidence type="ECO:0000256" key="1">
    <source>
        <dbReference type="SAM" id="Phobius"/>
    </source>
</evidence>
<feature type="transmembrane region" description="Helical" evidence="1">
    <location>
        <begin position="187"/>
        <end position="205"/>
    </location>
</feature>
<comment type="caution">
    <text evidence="2">The sequence shown here is derived from an EMBL/GenBank/DDBJ whole genome shotgun (WGS) entry which is preliminary data.</text>
</comment>
<keyword evidence="3" id="KW-1185">Reference proteome</keyword>
<reference evidence="2 3" key="1">
    <citation type="submission" date="2022-03" db="EMBL/GenBank/DDBJ databases">
        <title>Sinomonas sp. isolated from a soil.</title>
        <authorList>
            <person name="Han J."/>
            <person name="Kim D.-U."/>
        </authorList>
    </citation>
    <scope>NUCLEOTIDE SEQUENCE [LARGE SCALE GENOMIC DNA]</scope>
    <source>
        <strain evidence="2 3">5-5</strain>
    </source>
</reference>
<gene>
    <name evidence="2" type="ORF">L0M17_08580</name>
</gene>
<name>A0ABS9U025_9MICC</name>
<feature type="transmembrane region" description="Helical" evidence="1">
    <location>
        <begin position="43"/>
        <end position="63"/>
    </location>
</feature>
<evidence type="ECO:0008006" key="4">
    <source>
        <dbReference type="Google" id="ProtNLM"/>
    </source>
</evidence>
<keyword evidence="1" id="KW-1133">Transmembrane helix</keyword>
<dbReference type="Pfam" id="PF03988">
    <property type="entry name" value="DUF347"/>
    <property type="match status" value="4"/>
</dbReference>
<feature type="transmembrane region" description="Helical" evidence="1">
    <location>
        <begin position="95"/>
        <end position="115"/>
    </location>
</feature>
<dbReference type="RefSeq" id="WP_241053526.1">
    <property type="nucleotide sequence ID" value="NZ_JAKZBV010000001.1"/>
</dbReference>
<dbReference type="EMBL" id="JAKZBV010000001">
    <property type="protein sequence ID" value="MCH6470031.1"/>
    <property type="molecule type" value="Genomic_DNA"/>
</dbReference>
<protein>
    <recommendedName>
        <fullName evidence="4">Membrane-anchored protein</fullName>
    </recommendedName>
</protein>
<feature type="transmembrane region" description="Helical" evidence="1">
    <location>
        <begin position="225"/>
        <end position="242"/>
    </location>
</feature>
<proteinExistence type="predicted"/>
<keyword evidence="1" id="KW-0472">Membrane</keyword>
<keyword evidence="1" id="KW-0812">Transmembrane</keyword>
<dbReference type="InterPro" id="IPR007136">
    <property type="entry name" value="DUF347"/>
</dbReference>
<accession>A0ABS9U025</accession>
<organism evidence="2 3">
    <name type="scientific">Sinomonas terrae</name>
    <dbReference type="NCBI Taxonomy" id="2908838"/>
    <lineage>
        <taxon>Bacteria</taxon>
        <taxon>Bacillati</taxon>
        <taxon>Actinomycetota</taxon>
        <taxon>Actinomycetes</taxon>
        <taxon>Micrococcales</taxon>
        <taxon>Micrococcaceae</taxon>
        <taxon>Sinomonas</taxon>
    </lineage>
</organism>
<evidence type="ECO:0000313" key="3">
    <source>
        <dbReference type="Proteomes" id="UP001202922"/>
    </source>
</evidence>
<sequence length="258" mass="28172">MVAERVIFRKVPEVTALFWVIKLLTTALGESTSDYLVNDFNPYIAVVCCTLLFVGALALQFWFRRYVPWVYWLAIVMVAVFGTMAADVLHVVIGVPYWLSSAVFAAALVVIFWLWHRVEGTLSIHSITTTRREVFYWAAVSAAFALGTAAGDLLAYTAHLGFLAAGLVFAVLFVAPGVAWRAGWLNSITAFWISYVLTRPLGASFADWTGKGQDTGGLGWGDGPVAAVLAVLIVVSVGYLQARQRRESELEMAGQAAK</sequence>
<feature type="transmembrane region" description="Helical" evidence="1">
    <location>
        <begin position="70"/>
        <end position="89"/>
    </location>
</feature>
<feature type="transmembrane region" description="Helical" evidence="1">
    <location>
        <begin position="135"/>
        <end position="156"/>
    </location>
</feature>
<feature type="transmembrane region" description="Helical" evidence="1">
    <location>
        <begin position="162"/>
        <end position="180"/>
    </location>
</feature>
<dbReference type="Proteomes" id="UP001202922">
    <property type="component" value="Unassembled WGS sequence"/>
</dbReference>